<feature type="non-terminal residue" evidence="9">
    <location>
        <position position="1"/>
    </location>
</feature>
<comment type="subcellular location">
    <subcellularLocation>
        <location evidence="1">Membrane</location>
    </subcellularLocation>
</comment>
<evidence type="ECO:0000256" key="6">
    <source>
        <dbReference type="ARBA" id="ARBA00023002"/>
    </source>
</evidence>
<keyword evidence="7" id="KW-0408">Iron</keyword>
<dbReference type="PANTHER" id="PTHR24282">
    <property type="entry name" value="CYTOCHROME P450 FAMILY MEMBER"/>
    <property type="match status" value="1"/>
</dbReference>
<evidence type="ECO:0000256" key="8">
    <source>
        <dbReference type="ARBA" id="ARBA00023136"/>
    </source>
</evidence>
<reference evidence="9 10" key="1">
    <citation type="submission" date="2016-07" db="EMBL/GenBank/DDBJ databases">
        <title>Pervasive Adenine N6-methylation of Active Genes in Fungi.</title>
        <authorList>
            <consortium name="DOE Joint Genome Institute"/>
            <person name="Mondo S.J."/>
            <person name="Dannebaum R.O."/>
            <person name="Kuo R.C."/>
            <person name="Labutti K."/>
            <person name="Haridas S."/>
            <person name="Kuo A."/>
            <person name="Salamov A."/>
            <person name="Ahrendt S.R."/>
            <person name="Lipzen A."/>
            <person name="Sullivan W."/>
            <person name="Andreopoulos W.B."/>
            <person name="Clum A."/>
            <person name="Lindquist E."/>
            <person name="Daum C."/>
            <person name="Ramamoorthy G.K."/>
            <person name="Gryganskyi A."/>
            <person name="Culley D."/>
            <person name="Magnuson J.K."/>
            <person name="James T.Y."/>
            <person name="O'Malley M.A."/>
            <person name="Stajich J.E."/>
            <person name="Spatafora J.W."/>
            <person name="Visel A."/>
            <person name="Grigoriev I.V."/>
        </authorList>
    </citation>
    <scope>NUCLEOTIDE SEQUENCE [LARGE SCALE GENOMIC DNA]</scope>
    <source>
        <strain evidence="9 10">JEL800</strain>
    </source>
</reference>
<dbReference type="STRING" id="329046.A0A1Y2AR59"/>
<evidence type="ECO:0000256" key="3">
    <source>
        <dbReference type="ARBA" id="ARBA00022692"/>
    </source>
</evidence>
<comment type="caution">
    <text evidence="9">The sequence shown here is derived from an EMBL/GenBank/DDBJ whole genome shotgun (WGS) entry which is preliminary data.</text>
</comment>
<dbReference type="Proteomes" id="UP000193642">
    <property type="component" value="Unassembled WGS sequence"/>
</dbReference>
<dbReference type="PRINTS" id="PR00463">
    <property type="entry name" value="EP450I"/>
</dbReference>
<name>A0A1Y2AR59_9FUNG</name>
<dbReference type="GO" id="GO:0020037">
    <property type="term" value="F:heme binding"/>
    <property type="evidence" value="ECO:0007669"/>
    <property type="project" value="InterPro"/>
</dbReference>
<keyword evidence="5" id="KW-1133">Transmembrane helix</keyword>
<dbReference type="OrthoDB" id="1470350at2759"/>
<keyword evidence="3" id="KW-0812">Transmembrane</keyword>
<dbReference type="InterPro" id="IPR002401">
    <property type="entry name" value="Cyt_P450_E_grp-I"/>
</dbReference>
<dbReference type="GO" id="GO:0016020">
    <property type="term" value="C:membrane"/>
    <property type="evidence" value="ECO:0007669"/>
    <property type="project" value="UniProtKB-SubCell"/>
</dbReference>
<evidence type="ECO:0000256" key="7">
    <source>
        <dbReference type="ARBA" id="ARBA00023004"/>
    </source>
</evidence>
<evidence type="ECO:0000256" key="4">
    <source>
        <dbReference type="ARBA" id="ARBA00022723"/>
    </source>
</evidence>
<dbReference type="PANTHER" id="PTHR24282:SF211">
    <property type="entry name" value="CYTOCHROME P450-RELATED"/>
    <property type="match status" value="1"/>
</dbReference>
<dbReference type="Pfam" id="PF00067">
    <property type="entry name" value="p450"/>
    <property type="match status" value="1"/>
</dbReference>
<dbReference type="InterPro" id="IPR036396">
    <property type="entry name" value="Cyt_P450_sf"/>
</dbReference>
<dbReference type="InterPro" id="IPR001128">
    <property type="entry name" value="Cyt_P450"/>
</dbReference>
<evidence type="ECO:0000313" key="10">
    <source>
        <dbReference type="Proteomes" id="UP000193642"/>
    </source>
</evidence>
<protein>
    <submittedName>
        <fullName evidence="9">Cytochrome P450</fullName>
    </submittedName>
</protein>
<dbReference type="InterPro" id="IPR050665">
    <property type="entry name" value="Cytochrome_P450_Monooxygen"/>
</dbReference>
<dbReference type="AlphaFoldDB" id="A0A1Y2AR59"/>
<evidence type="ECO:0000313" key="9">
    <source>
        <dbReference type="EMBL" id="ORY24800.1"/>
    </source>
</evidence>
<dbReference type="SUPFAM" id="SSF48264">
    <property type="entry name" value="Cytochrome P450"/>
    <property type="match status" value="1"/>
</dbReference>
<accession>A0A1Y2AR59</accession>
<dbReference type="GO" id="GO:0016705">
    <property type="term" value="F:oxidoreductase activity, acting on paired donors, with incorporation or reduction of molecular oxygen"/>
    <property type="evidence" value="ECO:0007669"/>
    <property type="project" value="InterPro"/>
</dbReference>
<dbReference type="Gene3D" id="1.10.630.10">
    <property type="entry name" value="Cytochrome P450"/>
    <property type="match status" value="1"/>
</dbReference>
<keyword evidence="6" id="KW-0560">Oxidoreductase</keyword>
<sequence length="282" mass="31908">GNNVIGTEGDIWRRHRRVTAPSFSEKNNVLVHESSLRIAKEMMCAWEAQNTALDDSDFTVNVSKDMMQFALSVISSAAFGKDLPWEEDEVELMGNHKMSFKMALETVVSSLPLYVVLPSGFFNLPIRTLEKARVARKEFGEYLDEIINEGTSNLTDSGKHNLLQALVRASSTDDDESGSLSKDEMKGNAFIFIVAGHETTASSLTYTLALLACHPEIQEKLHNECVRVLEGRNEPEYSDFGKLRPRLARKIFTFYHRRKRPKVKCDLLKMNYGKNALFQNPK</sequence>
<keyword evidence="10" id="KW-1185">Reference proteome</keyword>
<keyword evidence="8" id="KW-0472">Membrane</keyword>
<dbReference type="GO" id="GO:0005506">
    <property type="term" value="F:iron ion binding"/>
    <property type="evidence" value="ECO:0007669"/>
    <property type="project" value="InterPro"/>
</dbReference>
<keyword evidence="2" id="KW-0349">Heme</keyword>
<organism evidence="9 10">
    <name type="scientific">Rhizoclosmatium globosum</name>
    <dbReference type="NCBI Taxonomy" id="329046"/>
    <lineage>
        <taxon>Eukaryota</taxon>
        <taxon>Fungi</taxon>
        <taxon>Fungi incertae sedis</taxon>
        <taxon>Chytridiomycota</taxon>
        <taxon>Chytridiomycota incertae sedis</taxon>
        <taxon>Chytridiomycetes</taxon>
        <taxon>Chytridiales</taxon>
        <taxon>Chytriomycetaceae</taxon>
        <taxon>Rhizoclosmatium</taxon>
    </lineage>
</organism>
<evidence type="ECO:0000256" key="2">
    <source>
        <dbReference type="ARBA" id="ARBA00022617"/>
    </source>
</evidence>
<dbReference type="EMBL" id="MCGO01000138">
    <property type="protein sequence ID" value="ORY24800.1"/>
    <property type="molecule type" value="Genomic_DNA"/>
</dbReference>
<evidence type="ECO:0000256" key="1">
    <source>
        <dbReference type="ARBA" id="ARBA00004370"/>
    </source>
</evidence>
<gene>
    <name evidence="9" type="ORF">BCR33DRAFT_807298</name>
</gene>
<evidence type="ECO:0000256" key="5">
    <source>
        <dbReference type="ARBA" id="ARBA00022989"/>
    </source>
</evidence>
<proteinExistence type="predicted"/>
<dbReference type="GO" id="GO:0004497">
    <property type="term" value="F:monooxygenase activity"/>
    <property type="evidence" value="ECO:0007669"/>
    <property type="project" value="InterPro"/>
</dbReference>
<keyword evidence="4" id="KW-0479">Metal-binding</keyword>